<dbReference type="OrthoDB" id="9797252at2"/>
<comment type="similarity">
    <text evidence="1">Belongs to the methyltransferase superfamily.</text>
</comment>
<name>A0A0N8W047_9CORY</name>
<comment type="caution">
    <text evidence="5">The sequence shown here is derived from an EMBL/GenBank/DDBJ whole genome shotgun (WGS) entry which is preliminary data.</text>
</comment>
<protein>
    <submittedName>
        <fullName evidence="5">Putative methyltransferase YcgJ</fullName>
        <ecNumber evidence="5">2.1.1.-</ecNumber>
    </submittedName>
</protein>
<dbReference type="GO" id="GO:0032259">
    <property type="term" value="P:methylation"/>
    <property type="evidence" value="ECO:0007669"/>
    <property type="project" value="UniProtKB-KW"/>
</dbReference>
<dbReference type="CDD" id="cd02440">
    <property type="entry name" value="AdoMet_MTases"/>
    <property type="match status" value="1"/>
</dbReference>
<dbReference type="GO" id="GO:0008757">
    <property type="term" value="F:S-adenosylmethionine-dependent methyltransferase activity"/>
    <property type="evidence" value="ECO:0007669"/>
    <property type="project" value="InterPro"/>
</dbReference>
<dbReference type="InterPro" id="IPR013216">
    <property type="entry name" value="Methyltransf_11"/>
</dbReference>
<dbReference type="Pfam" id="PF08241">
    <property type="entry name" value="Methyltransf_11"/>
    <property type="match status" value="1"/>
</dbReference>
<sequence>MRPSQVEQPRFRDAQQRLGSAQAFRTGARTYHDARPGYPPEVIELLRGFRRVVDIGAGTGKLTEALAEHHEVLALDPSAEMIRLASRYAPSWQATAEHTALAEHSVDAAACAQTRHWVDVPQACAELDRIVRPKGQVLLAWNTIDVSDPWVLRLTRIMHAGDVLRPGFLPAIAAPWTIAQELRTQWTDHLTPPEIIALARTRSYWLRSPAHIRNKIEKNLSWYLYEHSGYQEGSSVALPYRCDAFVLSRTRTAMRTGLP</sequence>
<dbReference type="EC" id="2.1.1.-" evidence="5"/>
<dbReference type="InterPro" id="IPR051052">
    <property type="entry name" value="Diverse_substrate_MTase"/>
</dbReference>
<dbReference type="PANTHER" id="PTHR44942:SF4">
    <property type="entry name" value="METHYLTRANSFERASE TYPE 11 DOMAIN-CONTAINING PROTEIN"/>
    <property type="match status" value="1"/>
</dbReference>
<reference evidence="5 6" key="1">
    <citation type="submission" date="2015-10" db="EMBL/GenBank/DDBJ databases">
        <title>Corynebacteirum lowii and Corynebacterium oculi species nova, derived from human clinical disease and and emended description of Corynebacterium mastiditis.</title>
        <authorList>
            <person name="Bernard K."/>
            <person name="Pacheco A.L."/>
            <person name="Mcdougall C."/>
            <person name="Burtx T."/>
            <person name="Weibe D."/>
            <person name="Tyler S."/>
            <person name="Olson A.B."/>
            <person name="Cnockaert M."/>
            <person name="Eguchi H."/>
            <person name="Kuwahara T."/>
            <person name="Nakayama-Imaohji H."/>
            <person name="Boudewijins M."/>
            <person name="Van Hoecke F."/>
            <person name="Bernier A.-M."/>
            <person name="Vandamme P."/>
        </authorList>
    </citation>
    <scope>NUCLEOTIDE SEQUENCE [LARGE SCALE GENOMIC DNA]</scope>
    <source>
        <strain evidence="5 6">NML 130206</strain>
    </source>
</reference>
<dbReference type="STRING" id="1544413.Clow_01822"/>
<dbReference type="EMBL" id="LKEV01000006">
    <property type="protein sequence ID" value="KQB85690.1"/>
    <property type="molecule type" value="Genomic_DNA"/>
</dbReference>
<evidence type="ECO:0000256" key="2">
    <source>
        <dbReference type="ARBA" id="ARBA00022603"/>
    </source>
</evidence>
<dbReference type="RefSeq" id="WP_082418619.1">
    <property type="nucleotide sequence ID" value="NZ_JAUSQY010000001.1"/>
</dbReference>
<dbReference type="SUPFAM" id="SSF53335">
    <property type="entry name" value="S-adenosyl-L-methionine-dependent methyltransferases"/>
    <property type="match status" value="1"/>
</dbReference>
<dbReference type="InterPro" id="IPR029063">
    <property type="entry name" value="SAM-dependent_MTases_sf"/>
</dbReference>
<accession>A0A0N8W047</accession>
<keyword evidence="3 5" id="KW-0808">Transferase</keyword>
<evidence type="ECO:0000313" key="5">
    <source>
        <dbReference type="EMBL" id="KQB85690.1"/>
    </source>
</evidence>
<keyword evidence="2 5" id="KW-0489">Methyltransferase</keyword>
<feature type="domain" description="Methyltransferase type 11" evidence="4">
    <location>
        <begin position="53"/>
        <end position="138"/>
    </location>
</feature>
<gene>
    <name evidence="5" type="primary">ycgJ</name>
    <name evidence="5" type="ORF">Clow_01822</name>
</gene>
<evidence type="ECO:0000256" key="1">
    <source>
        <dbReference type="ARBA" id="ARBA00008361"/>
    </source>
</evidence>
<evidence type="ECO:0000313" key="6">
    <source>
        <dbReference type="Proteomes" id="UP000050488"/>
    </source>
</evidence>
<evidence type="ECO:0000256" key="3">
    <source>
        <dbReference type="ARBA" id="ARBA00022679"/>
    </source>
</evidence>
<organism evidence="5 6">
    <name type="scientific">Corynebacterium lowii</name>
    <dbReference type="NCBI Taxonomy" id="1544413"/>
    <lineage>
        <taxon>Bacteria</taxon>
        <taxon>Bacillati</taxon>
        <taxon>Actinomycetota</taxon>
        <taxon>Actinomycetes</taxon>
        <taxon>Mycobacteriales</taxon>
        <taxon>Corynebacteriaceae</taxon>
        <taxon>Corynebacterium</taxon>
    </lineage>
</organism>
<evidence type="ECO:0000259" key="4">
    <source>
        <dbReference type="Pfam" id="PF08241"/>
    </source>
</evidence>
<dbReference type="Proteomes" id="UP000050488">
    <property type="component" value="Unassembled WGS sequence"/>
</dbReference>
<dbReference type="PANTHER" id="PTHR44942">
    <property type="entry name" value="METHYLTRANSF_11 DOMAIN-CONTAINING PROTEIN"/>
    <property type="match status" value="1"/>
</dbReference>
<dbReference type="Gene3D" id="3.40.50.150">
    <property type="entry name" value="Vaccinia Virus protein VP39"/>
    <property type="match status" value="1"/>
</dbReference>
<proteinExistence type="inferred from homology"/>
<dbReference type="AlphaFoldDB" id="A0A0N8W047"/>
<keyword evidence="6" id="KW-1185">Reference proteome</keyword>